<dbReference type="EMBL" id="MFGJ01000005">
    <property type="protein sequence ID" value="OGF32504.1"/>
    <property type="molecule type" value="Genomic_DNA"/>
</dbReference>
<gene>
    <name evidence="1" type="ORF">A2478_02620</name>
</gene>
<name>A0A1F5T0M1_9BACT</name>
<dbReference type="AlphaFoldDB" id="A0A1F5T0M1"/>
<accession>A0A1F5T0M1</accession>
<organism evidence="1 2">
    <name type="scientific">Candidatus Falkowbacteria bacterium RIFOXYC2_FULL_36_12</name>
    <dbReference type="NCBI Taxonomy" id="1798002"/>
    <lineage>
        <taxon>Bacteria</taxon>
        <taxon>Candidatus Falkowiibacteriota</taxon>
    </lineage>
</organism>
<evidence type="ECO:0000313" key="1">
    <source>
        <dbReference type="EMBL" id="OGF32504.1"/>
    </source>
</evidence>
<evidence type="ECO:0000313" key="2">
    <source>
        <dbReference type="Proteomes" id="UP000179001"/>
    </source>
</evidence>
<protein>
    <submittedName>
        <fullName evidence="1">Uncharacterized protein</fullName>
    </submittedName>
</protein>
<comment type="caution">
    <text evidence="1">The sequence shown here is derived from an EMBL/GenBank/DDBJ whole genome shotgun (WGS) entry which is preliminary data.</text>
</comment>
<reference evidence="1 2" key="1">
    <citation type="journal article" date="2016" name="Nat. Commun.">
        <title>Thousands of microbial genomes shed light on interconnected biogeochemical processes in an aquifer system.</title>
        <authorList>
            <person name="Anantharaman K."/>
            <person name="Brown C.T."/>
            <person name="Hug L.A."/>
            <person name="Sharon I."/>
            <person name="Castelle C.J."/>
            <person name="Probst A.J."/>
            <person name="Thomas B.C."/>
            <person name="Singh A."/>
            <person name="Wilkins M.J."/>
            <person name="Karaoz U."/>
            <person name="Brodie E.L."/>
            <person name="Williams K.H."/>
            <person name="Hubbard S.S."/>
            <person name="Banfield J.F."/>
        </authorList>
    </citation>
    <scope>NUCLEOTIDE SEQUENCE [LARGE SCALE GENOMIC DNA]</scope>
</reference>
<dbReference type="STRING" id="1798002.A2478_02620"/>
<sequence>MNFEKPNETDNNSAEHEAKKFIGEATINGHEIVCTWYGREYEMHFPQIELSGAEEKGVYDQNIRITENVQDAEFVFEKTKKWAEEEDDVHELYKRVQKLAKSL</sequence>
<dbReference type="Proteomes" id="UP000179001">
    <property type="component" value="Unassembled WGS sequence"/>
</dbReference>
<proteinExistence type="predicted"/>